<dbReference type="InterPro" id="IPR050343">
    <property type="entry name" value="RsuA_PseudoU_synthase"/>
</dbReference>
<protein>
    <recommendedName>
        <fullName evidence="7">Pseudouridine synthase</fullName>
        <ecNumber evidence="7">5.4.99.-</ecNumber>
    </recommendedName>
</protein>
<evidence type="ECO:0000256" key="7">
    <source>
        <dbReference type="RuleBase" id="RU003887"/>
    </source>
</evidence>
<keyword evidence="3 7" id="KW-0413">Isomerase</keyword>
<comment type="function">
    <text evidence="5">Responsible for synthesis of pseudouridine from uracil-516 in 16S ribosomal RNA.</text>
</comment>
<evidence type="ECO:0000313" key="9">
    <source>
        <dbReference type="EMBL" id="SEQ25022.1"/>
    </source>
</evidence>
<evidence type="ECO:0000256" key="1">
    <source>
        <dbReference type="ARBA" id="ARBA00008348"/>
    </source>
</evidence>
<dbReference type="InterPro" id="IPR042092">
    <property type="entry name" value="PsdUridine_s_RsuA/RluB/E/F_cat"/>
</dbReference>
<comment type="catalytic activity">
    <reaction evidence="4">
        <text>uridine(516) in 16S rRNA = pseudouridine(516) in 16S rRNA</text>
        <dbReference type="Rhea" id="RHEA:38867"/>
        <dbReference type="Rhea" id="RHEA-COMP:10089"/>
        <dbReference type="Rhea" id="RHEA-COMP:10090"/>
        <dbReference type="ChEBI" id="CHEBI:65314"/>
        <dbReference type="ChEBI" id="CHEBI:65315"/>
        <dbReference type="EC" id="5.4.99.19"/>
    </reaction>
</comment>
<dbReference type="PROSITE" id="PS01149">
    <property type="entry name" value="PSI_RSU"/>
    <property type="match status" value="1"/>
</dbReference>
<evidence type="ECO:0000256" key="2">
    <source>
        <dbReference type="ARBA" id="ARBA00022884"/>
    </source>
</evidence>
<comment type="similarity">
    <text evidence="1 7">Belongs to the pseudouridine synthase RsuA family.</text>
</comment>
<dbReference type="RefSeq" id="WP_069517488.1">
    <property type="nucleotide sequence ID" value="NZ_FOFP01000004.1"/>
</dbReference>
<dbReference type="NCBIfam" id="TIGR00093">
    <property type="entry name" value="pseudouridine synthase"/>
    <property type="match status" value="1"/>
</dbReference>
<dbReference type="PANTHER" id="PTHR47683">
    <property type="entry name" value="PSEUDOURIDINE SYNTHASE FAMILY PROTEIN-RELATED"/>
    <property type="match status" value="1"/>
</dbReference>
<dbReference type="SUPFAM" id="SSF55120">
    <property type="entry name" value="Pseudouridine synthase"/>
    <property type="match status" value="1"/>
</dbReference>
<dbReference type="CDD" id="cd02553">
    <property type="entry name" value="PseudoU_synth_RsuA"/>
    <property type="match status" value="1"/>
</dbReference>
<dbReference type="InterPro" id="IPR006145">
    <property type="entry name" value="PsdUridine_synth_RsuA/RluA"/>
</dbReference>
<dbReference type="InterPro" id="IPR020103">
    <property type="entry name" value="PsdUridine_synth_cat_dom_sf"/>
</dbReference>
<keyword evidence="2 6" id="KW-0694">RNA-binding</keyword>
<dbReference type="Gene3D" id="3.10.290.10">
    <property type="entry name" value="RNA-binding S4 domain"/>
    <property type="match status" value="1"/>
</dbReference>
<reference evidence="9 10" key="1">
    <citation type="submission" date="2016-10" db="EMBL/GenBank/DDBJ databases">
        <authorList>
            <person name="Varghese N."/>
            <person name="Submissions S."/>
        </authorList>
    </citation>
    <scope>NUCLEOTIDE SEQUENCE [LARGE SCALE GENOMIC DNA]</scope>
    <source>
        <strain evidence="9 10">CIP 109853</strain>
    </source>
</reference>
<dbReference type="PROSITE" id="PS50889">
    <property type="entry name" value="S4"/>
    <property type="match status" value="1"/>
</dbReference>
<organism evidence="9 10">
    <name type="scientific">Pseudomonas cuatrocienegasensis</name>
    <dbReference type="NCBI Taxonomy" id="543360"/>
    <lineage>
        <taxon>Bacteria</taxon>
        <taxon>Pseudomonadati</taxon>
        <taxon>Pseudomonadota</taxon>
        <taxon>Gammaproteobacteria</taxon>
        <taxon>Pseudomonadales</taxon>
        <taxon>Pseudomonadaceae</taxon>
        <taxon>Pseudomonas</taxon>
    </lineage>
</organism>
<name>A0ABY1B925_9PSED</name>
<sequence length="243" mass="27004">MRLDRFLGNFDHLNRQAVRQHLACGRVRVDGQVTRDGRAEVRTFSRVELDEQLLQDGPGARYYMLHKPVGVVSATTHAEHRTVLDLLDEPAALPLHLAGRLDLNTSGLLLLTNDGHWSRSISAPGSRQPKVYRVDTEIDIDPACVEVFATGLYFAFEDLTTLPAELEILAPRHARLTLYEGRYHQVKRMFGHFQNKVIGLHRERIGSLALDPALAPGQYRTLTPDEVQALGAVGVSLTAAGSR</sequence>
<dbReference type="InterPro" id="IPR018496">
    <property type="entry name" value="PsdUridine_synth_RsuA/RluB_CS"/>
</dbReference>
<dbReference type="PANTHER" id="PTHR47683:SF4">
    <property type="entry name" value="PSEUDOURIDINE SYNTHASE"/>
    <property type="match status" value="1"/>
</dbReference>
<evidence type="ECO:0000256" key="6">
    <source>
        <dbReference type="PROSITE-ProRule" id="PRU00182"/>
    </source>
</evidence>
<dbReference type="InterPro" id="IPR020094">
    <property type="entry name" value="TruA/RsuA/RluB/E/F_N"/>
</dbReference>
<feature type="domain" description="Pseudouridine synthase RsuA/RluA-like" evidence="8">
    <location>
        <begin position="62"/>
        <end position="190"/>
    </location>
</feature>
<dbReference type="InterPro" id="IPR036986">
    <property type="entry name" value="S4_RNA-bd_sf"/>
</dbReference>
<evidence type="ECO:0000256" key="4">
    <source>
        <dbReference type="ARBA" id="ARBA00036749"/>
    </source>
</evidence>
<dbReference type="Gene3D" id="3.30.70.1560">
    <property type="entry name" value="Alpha-L RNA-binding motif"/>
    <property type="match status" value="1"/>
</dbReference>
<dbReference type="InterPro" id="IPR000748">
    <property type="entry name" value="PsdUridine_synth_RsuA/RluB/E/F"/>
</dbReference>
<keyword evidence="10" id="KW-1185">Reference proteome</keyword>
<accession>A0ABY1B925</accession>
<evidence type="ECO:0000259" key="8">
    <source>
        <dbReference type="Pfam" id="PF00849"/>
    </source>
</evidence>
<evidence type="ECO:0000256" key="3">
    <source>
        <dbReference type="ARBA" id="ARBA00023235"/>
    </source>
</evidence>
<dbReference type="SUPFAM" id="SSF55174">
    <property type="entry name" value="Alpha-L RNA-binding motif"/>
    <property type="match status" value="1"/>
</dbReference>
<evidence type="ECO:0000256" key="5">
    <source>
        <dbReference type="ARBA" id="ARBA00037590"/>
    </source>
</evidence>
<dbReference type="Proteomes" id="UP000198512">
    <property type="component" value="Unassembled WGS sequence"/>
</dbReference>
<dbReference type="Pfam" id="PF00849">
    <property type="entry name" value="PseudoU_synth_2"/>
    <property type="match status" value="1"/>
</dbReference>
<gene>
    <name evidence="9" type="ORF">SAMN05216600_104229</name>
</gene>
<dbReference type="Gene3D" id="3.30.70.580">
    <property type="entry name" value="Pseudouridine synthase I, catalytic domain, N-terminal subdomain"/>
    <property type="match status" value="1"/>
</dbReference>
<proteinExistence type="inferred from homology"/>
<dbReference type="EC" id="5.4.99.-" evidence="7"/>
<evidence type="ECO:0000313" key="10">
    <source>
        <dbReference type="Proteomes" id="UP000198512"/>
    </source>
</evidence>
<comment type="caution">
    <text evidence="9">The sequence shown here is derived from an EMBL/GenBank/DDBJ whole genome shotgun (WGS) entry which is preliminary data.</text>
</comment>
<dbReference type="EMBL" id="FOFP01000004">
    <property type="protein sequence ID" value="SEQ25022.1"/>
    <property type="molecule type" value="Genomic_DNA"/>
</dbReference>
<dbReference type="CDD" id="cd00165">
    <property type="entry name" value="S4"/>
    <property type="match status" value="1"/>
</dbReference>